<dbReference type="Pfam" id="PF25340">
    <property type="entry name" value="BCD_RFX"/>
    <property type="match status" value="1"/>
</dbReference>
<reference evidence="3 4" key="1">
    <citation type="submission" date="2016-07" db="EMBL/GenBank/DDBJ databases">
        <title>Pervasive Adenine N6-methylation of Active Genes in Fungi.</title>
        <authorList>
            <consortium name="DOE Joint Genome Institute"/>
            <person name="Mondo S.J."/>
            <person name="Dannebaum R.O."/>
            <person name="Kuo R.C."/>
            <person name="Labutti K."/>
            <person name="Haridas S."/>
            <person name="Kuo A."/>
            <person name="Salamov A."/>
            <person name="Ahrendt S.R."/>
            <person name="Lipzen A."/>
            <person name="Sullivan W."/>
            <person name="Andreopoulos W.B."/>
            <person name="Clum A."/>
            <person name="Lindquist E."/>
            <person name="Daum C."/>
            <person name="Ramamoorthy G.K."/>
            <person name="Gryganskyi A."/>
            <person name="Culley D."/>
            <person name="Magnuson J.K."/>
            <person name="James T.Y."/>
            <person name="O'Malley M.A."/>
            <person name="Stajich J.E."/>
            <person name="Spatafora J.W."/>
            <person name="Visel A."/>
            <person name="Grigoriev I.V."/>
        </authorList>
    </citation>
    <scope>NUCLEOTIDE SEQUENCE [LARGE SCALE GENOMIC DNA]</scope>
    <source>
        <strain evidence="3 4">CBS 931.73</strain>
    </source>
</reference>
<feature type="compositionally biased region" description="Low complexity" evidence="1">
    <location>
        <begin position="10"/>
        <end position="19"/>
    </location>
</feature>
<comment type="caution">
    <text evidence="3">The sequence shown here is derived from an EMBL/GenBank/DDBJ whole genome shotgun (WGS) entry which is preliminary data.</text>
</comment>
<dbReference type="EMBL" id="MCFE01000010">
    <property type="protein sequence ID" value="ORY07237.1"/>
    <property type="molecule type" value="Genomic_DNA"/>
</dbReference>
<dbReference type="InterPro" id="IPR039779">
    <property type="entry name" value="RFX-like"/>
</dbReference>
<evidence type="ECO:0000256" key="1">
    <source>
        <dbReference type="SAM" id="MobiDB-lite"/>
    </source>
</evidence>
<dbReference type="InParanoid" id="A0A1Y1ZB86"/>
<dbReference type="PANTHER" id="PTHR12619">
    <property type="entry name" value="RFX TRANSCRIPTION FACTOR FAMILY"/>
    <property type="match status" value="1"/>
</dbReference>
<feature type="region of interest" description="Disordered" evidence="1">
    <location>
        <begin position="1"/>
        <end position="36"/>
    </location>
</feature>
<dbReference type="PANTHER" id="PTHR12619:SF5">
    <property type="entry name" value="TRANSCRIPTION FACTOR RFX4"/>
    <property type="match status" value="1"/>
</dbReference>
<dbReference type="InterPro" id="IPR057321">
    <property type="entry name" value="RFX1-4/6/8-like_BCD"/>
</dbReference>
<gene>
    <name evidence="3" type="ORF">K493DRAFT_365597</name>
</gene>
<sequence>MAPIRRKNSQESSRSESSSNGDSWHPIDIDTRSDNGGSSDLVSTAMANFTTLYRTHCQVIYDLAERQNFAGISTVIKQFWQELGPPYRGIANHPEVIHNIGNDDTILYDVSAVVIVPGFLTPLPLTTLQAIQDFAKQYDEWVVVSLYGHSQQLCSKKLEVARTFTGILAKLCSLNHLSQSAASIVQNKDQTTQMVADWDSIDFESLRDQAAIICQCGKTDLVQIKPLINPLPSSGNRHKAIAAVICPVGSMGWLG</sequence>
<feature type="domain" description="RFX1-4/6/8-like BCD" evidence="2">
    <location>
        <begin position="49"/>
        <end position="225"/>
    </location>
</feature>
<dbReference type="GO" id="GO:0000978">
    <property type="term" value="F:RNA polymerase II cis-regulatory region sequence-specific DNA binding"/>
    <property type="evidence" value="ECO:0007669"/>
    <property type="project" value="TreeGrafter"/>
</dbReference>
<dbReference type="STRING" id="1314790.A0A1Y1ZB86"/>
<evidence type="ECO:0000259" key="2">
    <source>
        <dbReference type="Pfam" id="PF25340"/>
    </source>
</evidence>
<dbReference type="OrthoDB" id="10056949at2759"/>
<dbReference type="GO" id="GO:0000981">
    <property type="term" value="F:DNA-binding transcription factor activity, RNA polymerase II-specific"/>
    <property type="evidence" value="ECO:0007669"/>
    <property type="project" value="TreeGrafter"/>
</dbReference>
<dbReference type="Proteomes" id="UP000193498">
    <property type="component" value="Unassembled WGS sequence"/>
</dbReference>
<name>A0A1Y1ZB86_9FUNG</name>
<protein>
    <recommendedName>
        <fullName evidence="2">RFX1-4/6/8-like BCD domain-containing protein</fullName>
    </recommendedName>
</protein>
<evidence type="ECO:0000313" key="4">
    <source>
        <dbReference type="Proteomes" id="UP000193498"/>
    </source>
</evidence>
<organism evidence="3 4">
    <name type="scientific">Basidiobolus meristosporus CBS 931.73</name>
    <dbReference type="NCBI Taxonomy" id="1314790"/>
    <lineage>
        <taxon>Eukaryota</taxon>
        <taxon>Fungi</taxon>
        <taxon>Fungi incertae sedis</taxon>
        <taxon>Zoopagomycota</taxon>
        <taxon>Entomophthoromycotina</taxon>
        <taxon>Basidiobolomycetes</taxon>
        <taxon>Basidiobolales</taxon>
        <taxon>Basidiobolaceae</taxon>
        <taxon>Basidiobolus</taxon>
    </lineage>
</organism>
<evidence type="ECO:0000313" key="3">
    <source>
        <dbReference type="EMBL" id="ORY07237.1"/>
    </source>
</evidence>
<dbReference type="AlphaFoldDB" id="A0A1Y1ZB86"/>
<accession>A0A1Y1ZB86</accession>
<proteinExistence type="predicted"/>
<keyword evidence="4" id="KW-1185">Reference proteome</keyword>